<dbReference type="InterPro" id="IPR027417">
    <property type="entry name" value="P-loop_NTPase"/>
</dbReference>
<dbReference type="PANTHER" id="PTHR43553">
    <property type="entry name" value="HEAVY METAL TRANSPORTER"/>
    <property type="match status" value="1"/>
</dbReference>
<dbReference type="SUPFAM" id="SSF52540">
    <property type="entry name" value="P-loop containing nucleoside triphosphate hydrolases"/>
    <property type="match status" value="1"/>
</dbReference>
<protein>
    <submittedName>
        <fullName evidence="9">Energy-coupling factor transporter ATPase</fullName>
    </submittedName>
</protein>
<keyword evidence="8" id="KW-0472">Membrane</keyword>
<keyword evidence="10" id="KW-1185">Reference proteome</keyword>
<dbReference type="NCBIfam" id="NF010167">
    <property type="entry name" value="PRK13648.1"/>
    <property type="match status" value="1"/>
</dbReference>
<dbReference type="NCBIfam" id="TIGR04520">
    <property type="entry name" value="ECF_ATPase_1"/>
    <property type="match status" value="1"/>
</dbReference>
<dbReference type="CDD" id="cd03225">
    <property type="entry name" value="ABC_cobalt_CbiO_domain1"/>
    <property type="match status" value="1"/>
</dbReference>
<dbReference type="InterPro" id="IPR030947">
    <property type="entry name" value="EcfA_1"/>
</dbReference>
<dbReference type="FunFam" id="3.40.50.300:FF:000224">
    <property type="entry name" value="Energy-coupling factor transporter ATP-binding protein EcfA"/>
    <property type="match status" value="1"/>
</dbReference>
<dbReference type="PANTHER" id="PTHR43553:SF24">
    <property type="entry name" value="ENERGY-COUPLING FACTOR TRANSPORTER ATP-BINDING PROTEIN ECFA1"/>
    <property type="match status" value="1"/>
</dbReference>
<comment type="subcellular location">
    <subcellularLocation>
        <location evidence="1">Cell membrane</location>
    </subcellularLocation>
</comment>
<keyword evidence="7" id="KW-1278">Translocase</keyword>
<sequence>MKENEALSQYSKERLTKKDLNDFSIKLNDLNEKVDESLEDYLDTKKQYNQKQTTKEQVKAKKEVYEKAKERYNKAIKIKAFKNNLDNINSIVNKMDENDPSYQKAKEEEKYAQQLYNDFKEVVRSRGKYGSLEKLNDIAVEVKNLSFSYDENGPLVLDDVSFKINKGEYVAIVGHNGSGKSTLSKILIGVITPNHGTVKMFGNLMTPQNVEKVRQFIGIVFQNPDNQFIGSTVQDDIAFGLENKRVDPKDMPGIILDAATRVGMQNYLDKEPLMLSGGQKQRVAIASTLALNPDIIIFDEATSMLDPKGKREIKEIMVDLKNEGHKTILSITHDMDEILNATKVLVMNQGKMIKFGTPDEVMKDKNFLRSAGLELPFYGMVEEALEKQGLTIKSGAKTLDELVDNICKIK</sequence>
<evidence type="ECO:0000256" key="6">
    <source>
        <dbReference type="ARBA" id="ARBA00022840"/>
    </source>
</evidence>
<accession>A0A291IQX6</accession>
<keyword evidence="3" id="KW-0813">Transport</keyword>
<dbReference type="GO" id="GO:0042626">
    <property type="term" value="F:ATPase-coupled transmembrane transporter activity"/>
    <property type="evidence" value="ECO:0007669"/>
    <property type="project" value="TreeGrafter"/>
</dbReference>
<name>A0A291IQX6_9MOLU</name>
<dbReference type="Pfam" id="PF00005">
    <property type="entry name" value="ABC_tran"/>
    <property type="match status" value="1"/>
</dbReference>
<evidence type="ECO:0000256" key="8">
    <source>
        <dbReference type="ARBA" id="ARBA00023136"/>
    </source>
</evidence>
<reference evidence="9 10" key="1">
    <citation type="submission" date="2017-09" db="EMBL/GenBank/DDBJ databases">
        <title>SPAdes assembly of the Mesoplasma lactucae genome.</title>
        <authorList>
            <person name="Knight T.F."/>
            <person name="Rubinstein R."/>
            <person name="Citino T."/>
        </authorList>
    </citation>
    <scope>NUCLEOTIDE SEQUENCE [LARGE SCALE GENOMIC DNA]</scope>
    <source>
        <strain evidence="9 10">831-C4</strain>
    </source>
</reference>
<evidence type="ECO:0000256" key="5">
    <source>
        <dbReference type="ARBA" id="ARBA00022741"/>
    </source>
</evidence>
<dbReference type="InterPro" id="IPR050095">
    <property type="entry name" value="ECF_ABC_transporter_ATP-bd"/>
</dbReference>
<dbReference type="InterPro" id="IPR003593">
    <property type="entry name" value="AAA+_ATPase"/>
</dbReference>
<evidence type="ECO:0000313" key="9">
    <source>
        <dbReference type="EMBL" id="ATG97199.1"/>
    </source>
</evidence>
<evidence type="ECO:0000256" key="3">
    <source>
        <dbReference type="ARBA" id="ARBA00022448"/>
    </source>
</evidence>
<dbReference type="GO" id="GO:0016887">
    <property type="term" value="F:ATP hydrolysis activity"/>
    <property type="evidence" value="ECO:0007669"/>
    <property type="project" value="InterPro"/>
</dbReference>
<organism evidence="9 10">
    <name type="scientific">Mesoplasma lactucae ATCC 49193</name>
    <dbReference type="NCBI Taxonomy" id="81460"/>
    <lineage>
        <taxon>Bacteria</taxon>
        <taxon>Bacillati</taxon>
        <taxon>Mycoplasmatota</taxon>
        <taxon>Mollicutes</taxon>
        <taxon>Entomoplasmatales</taxon>
        <taxon>Entomoplasmataceae</taxon>
        <taxon>Mesoplasma</taxon>
    </lineage>
</organism>
<evidence type="ECO:0000256" key="1">
    <source>
        <dbReference type="ARBA" id="ARBA00004236"/>
    </source>
</evidence>
<evidence type="ECO:0000256" key="4">
    <source>
        <dbReference type="ARBA" id="ARBA00022475"/>
    </source>
</evidence>
<comment type="similarity">
    <text evidence="2">Belongs to the ABC transporter superfamily.</text>
</comment>
<dbReference type="OrthoDB" id="9784332at2"/>
<evidence type="ECO:0000313" key="10">
    <source>
        <dbReference type="Proteomes" id="UP000232227"/>
    </source>
</evidence>
<dbReference type="InterPro" id="IPR003439">
    <property type="entry name" value="ABC_transporter-like_ATP-bd"/>
</dbReference>
<dbReference type="SMART" id="SM00382">
    <property type="entry name" value="AAA"/>
    <property type="match status" value="1"/>
</dbReference>
<dbReference type="InterPro" id="IPR017871">
    <property type="entry name" value="ABC_transporter-like_CS"/>
</dbReference>
<dbReference type="PROSITE" id="PS00211">
    <property type="entry name" value="ABC_TRANSPORTER_1"/>
    <property type="match status" value="1"/>
</dbReference>
<keyword evidence="6" id="KW-0067">ATP-binding</keyword>
<dbReference type="AlphaFoldDB" id="A0A291IQX6"/>
<dbReference type="KEGG" id="mlac:CP520_00260"/>
<dbReference type="EMBL" id="CP023668">
    <property type="protein sequence ID" value="ATG97199.1"/>
    <property type="molecule type" value="Genomic_DNA"/>
</dbReference>
<dbReference type="InterPro" id="IPR015856">
    <property type="entry name" value="ABC_transpr_CbiO/EcfA_su"/>
</dbReference>
<dbReference type="PROSITE" id="PS50893">
    <property type="entry name" value="ABC_TRANSPORTER_2"/>
    <property type="match status" value="1"/>
</dbReference>
<dbReference type="Gene3D" id="3.40.50.300">
    <property type="entry name" value="P-loop containing nucleotide triphosphate hydrolases"/>
    <property type="match status" value="1"/>
</dbReference>
<evidence type="ECO:0000256" key="7">
    <source>
        <dbReference type="ARBA" id="ARBA00022967"/>
    </source>
</evidence>
<gene>
    <name evidence="9" type="ORF">CP520_00260</name>
</gene>
<keyword evidence="5" id="KW-0547">Nucleotide-binding</keyword>
<dbReference type="Proteomes" id="UP000232227">
    <property type="component" value="Chromosome"/>
</dbReference>
<proteinExistence type="inferred from homology"/>
<keyword evidence="4" id="KW-1003">Cell membrane</keyword>
<evidence type="ECO:0000256" key="2">
    <source>
        <dbReference type="ARBA" id="ARBA00005417"/>
    </source>
</evidence>
<dbReference type="GO" id="GO:0005524">
    <property type="term" value="F:ATP binding"/>
    <property type="evidence" value="ECO:0007669"/>
    <property type="project" value="UniProtKB-KW"/>
</dbReference>
<dbReference type="GO" id="GO:0043190">
    <property type="term" value="C:ATP-binding cassette (ABC) transporter complex"/>
    <property type="evidence" value="ECO:0007669"/>
    <property type="project" value="TreeGrafter"/>
</dbReference>